<feature type="domain" description="Restriction endonuclease type II-like" evidence="1">
    <location>
        <begin position="214"/>
        <end position="280"/>
    </location>
</feature>
<dbReference type="SUPFAM" id="SSF52980">
    <property type="entry name" value="Restriction endonuclease-like"/>
    <property type="match status" value="1"/>
</dbReference>
<keyword evidence="3" id="KW-1185">Reference proteome</keyword>
<accession>A0ABU4BFQ0</accession>
<dbReference type="InterPro" id="IPR011335">
    <property type="entry name" value="Restrct_endonuc-II-like"/>
</dbReference>
<gene>
    <name evidence="2" type="ORF">R3P96_16865</name>
</gene>
<dbReference type="InterPro" id="IPR049468">
    <property type="entry name" value="Restrct_endonuc-II-like_dom"/>
</dbReference>
<name>A0ABU4BFQ0_9NOCA</name>
<dbReference type="RefSeq" id="WP_317565275.1">
    <property type="nucleotide sequence ID" value="NZ_JAWLJX010000005.1"/>
</dbReference>
<sequence length="287" mass="31748">MDSAPFVGSEAMANGLVTRQDLRHRFRRIYRDVYIDPGCELDAPTKARAAWLFSRGKGVVSGVSAAAIHGSGWISADHDAELIWAEHRRKFDGLRIGFDELRPEEIETVDGLVVTTAARTAYDLGRRRPFGTAVARLDALCRATGVGISNITRIAEGHGGARGIVQLREVLDVVDAGAESPQETRTRLALMAAGLPRPQTQIEVMGPDGRVFARIDIGWARWKVAVEYDGEQHWSDERQRAWDIERQHLLEALGWTVIRVSALQLRTDPWGVAARVRDKLRAAGAKV</sequence>
<reference evidence="2 3" key="1">
    <citation type="submission" date="2023-10" db="EMBL/GenBank/DDBJ databases">
        <title>Development of a sustainable strategy for remediation of hydrocarbon-contaminated territories based on the waste exchange concept.</title>
        <authorList>
            <person name="Krivoruchko A."/>
        </authorList>
    </citation>
    <scope>NUCLEOTIDE SEQUENCE [LARGE SCALE GENOMIC DNA]</scope>
    <source>
        <strain evidence="2 3">IEGM 1323</strain>
    </source>
</reference>
<protein>
    <submittedName>
        <fullName evidence="2">DUF559 domain-containing protein</fullName>
    </submittedName>
</protein>
<dbReference type="Proteomes" id="UP001185755">
    <property type="component" value="Unassembled WGS sequence"/>
</dbReference>
<evidence type="ECO:0000313" key="3">
    <source>
        <dbReference type="Proteomes" id="UP001185755"/>
    </source>
</evidence>
<organism evidence="2 3">
    <name type="scientific">Rhodococcoides yunnanense</name>
    <dbReference type="NCBI Taxonomy" id="278209"/>
    <lineage>
        <taxon>Bacteria</taxon>
        <taxon>Bacillati</taxon>
        <taxon>Actinomycetota</taxon>
        <taxon>Actinomycetes</taxon>
        <taxon>Mycobacteriales</taxon>
        <taxon>Nocardiaceae</taxon>
        <taxon>Rhodococcoides</taxon>
    </lineage>
</organism>
<dbReference type="EMBL" id="JAWLJX010000005">
    <property type="protein sequence ID" value="MDV6263010.1"/>
    <property type="molecule type" value="Genomic_DNA"/>
</dbReference>
<dbReference type="Pfam" id="PF18741">
    <property type="entry name" value="MTES_1575"/>
    <property type="match status" value="1"/>
</dbReference>
<comment type="caution">
    <text evidence="2">The sequence shown here is derived from an EMBL/GenBank/DDBJ whole genome shotgun (WGS) entry which is preliminary data.</text>
</comment>
<dbReference type="Gene3D" id="3.40.960.10">
    <property type="entry name" value="VSR Endonuclease"/>
    <property type="match status" value="1"/>
</dbReference>
<evidence type="ECO:0000259" key="1">
    <source>
        <dbReference type="Pfam" id="PF18741"/>
    </source>
</evidence>
<proteinExistence type="predicted"/>
<evidence type="ECO:0000313" key="2">
    <source>
        <dbReference type="EMBL" id="MDV6263010.1"/>
    </source>
</evidence>